<reference evidence="1 2" key="1">
    <citation type="submission" date="2021-03" db="EMBL/GenBank/DDBJ databases">
        <title>Sequencing the genomes of 1000 actinobacteria strains.</title>
        <authorList>
            <person name="Klenk H.-P."/>
        </authorList>
    </citation>
    <scope>NUCLEOTIDE SEQUENCE [LARGE SCALE GENOMIC DNA]</scope>
    <source>
        <strain evidence="1 2">DSM 46670</strain>
    </source>
</reference>
<protein>
    <submittedName>
        <fullName evidence="1">Uncharacterized protein</fullName>
    </submittedName>
</protein>
<evidence type="ECO:0000313" key="1">
    <source>
        <dbReference type="EMBL" id="MBP2328352.1"/>
    </source>
</evidence>
<evidence type="ECO:0000313" key="2">
    <source>
        <dbReference type="Proteomes" id="UP001519332"/>
    </source>
</evidence>
<dbReference type="RefSeq" id="WP_209645358.1">
    <property type="nucleotide sequence ID" value="NZ_JAGINW010000001.1"/>
</dbReference>
<sequence length="61" mass="6333">MEAPLLINVSATRWECDGSVTTDPESCALTEPAVDWDGLKPLLAAVAAAGSTSAFKVVDQL</sequence>
<proteinExistence type="predicted"/>
<dbReference type="EMBL" id="JAGINW010000001">
    <property type="protein sequence ID" value="MBP2328352.1"/>
    <property type="molecule type" value="Genomic_DNA"/>
</dbReference>
<accession>A0ABS4TVE2</accession>
<comment type="caution">
    <text evidence="1">The sequence shown here is derived from an EMBL/GenBank/DDBJ whole genome shotgun (WGS) entry which is preliminary data.</text>
</comment>
<keyword evidence="2" id="KW-1185">Reference proteome</keyword>
<name>A0ABS4TVE2_9PSEU</name>
<gene>
    <name evidence="1" type="ORF">JOF56_008737</name>
</gene>
<organism evidence="1 2">
    <name type="scientific">Kibdelosporangium banguiense</name>
    <dbReference type="NCBI Taxonomy" id="1365924"/>
    <lineage>
        <taxon>Bacteria</taxon>
        <taxon>Bacillati</taxon>
        <taxon>Actinomycetota</taxon>
        <taxon>Actinomycetes</taxon>
        <taxon>Pseudonocardiales</taxon>
        <taxon>Pseudonocardiaceae</taxon>
        <taxon>Kibdelosporangium</taxon>
    </lineage>
</organism>
<dbReference type="Proteomes" id="UP001519332">
    <property type="component" value="Unassembled WGS sequence"/>
</dbReference>